<comment type="caution">
    <text evidence="1">The sequence shown here is derived from an EMBL/GenBank/DDBJ whole genome shotgun (WGS) entry which is preliminary data.</text>
</comment>
<keyword evidence="2" id="KW-1185">Reference proteome</keyword>
<sequence>MYRPGRNKWEAECTVCKACTYVCVSNKGVGDLKAHMDTDKHRKAVQDTIDIDLENIMFKIYQYFHIYTVRTESLKEYCDFVDIEYRRMLSHSKTRWLSLFPGIERMIQMFPALKAFFLSQQKPPIVIKKFFENEFSEIYLWHMHSLMSAFHTHIQDMEKEKNSIMEVKKIMNSIHTILLERKSNNFMSLKVKGLLAQKRSDGLGKEYDQFCADVQGLYSTCLEYLEKWMTPMEEFSTFTWMDLSEPPEWNDVEACIKFLGEKGVVIDDVKCFDQVTNLKRFTERCNRDEEFSGLQVHQKWTKYFEKAKSIACYSELLKIAQFVFALSSHNANVERVFSLMQSQWTKERNQLSVESLKGILFVQYNLKDMSCKDFHAYLLSNRKLLGKISSTAKYRWADKEDEEEKQDEED</sequence>
<gene>
    <name evidence="1" type="ORF">KUDE01_027298</name>
</gene>
<dbReference type="PANTHER" id="PTHR37162:SF1">
    <property type="entry name" value="BED-TYPE DOMAIN-CONTAINING PROTEIN"/>
    <property type="match status" value="1"/>
</dbReference>
<dbReference type="SUPFAM" id="SSF53098">
    <property type="entry name" value="Ribonuclease H-like"/>
    <property type="match status" value="1"/>
</dbReference>
<dbReference type="PANTHER" id="PTHR37162">
    <property type="entry name" value="HAT FAMILY DIMERISATION DOMAINCONTAINING PROTEIN-RELATED"/>
    <property type="match status" value="1"/>
</dbReference>
<proteinExistence type="predicted"/>
<evidence type="ECO:0000313" key="1">
    <source>
        <dbReference type="EMBL" id="KAK1879175.1"/>
    </source>
</evidence>
<dbReference type="InterPro" id="IPR012337">
    <property type="entry name" value="RNaseH-like_sf"/>
</dbReference>
<organism evidence="1 2">
    <name type="scientific">Dissostichus eleginoides</name>
    <name type="common">Patagonian toothfish</name>
    <name type="synonym">Dissostichus amissus</name>
    <dbReference type="NCBI Taxonomy" id="100907"/>
    <lineage>
        <taxon>Eukaryota</taxon>
        <taxon>Metazoa</taxon>
        <taxon>Chordata</taxon>
        <taxon>Craniata</taxon>
        <taxon>Vertebrata</taxon>
        <taxon>Euteleostomi</taxon>
        <taxon>Actinopterygii</taxon>
        <taxon>Neopterygii</taxon>
        <taxon>Teleostei</taxon>
        <taxon>Neoteleostei</taxon>
        <taxon>Acanthomorphata</taxon>
        <taxon>Eupercaria</taxon>
        <taxon>Perciformes</taxon>
        <taxon>Notothenioidei</taxon>
        <taxon>Nototheniidae</taxon>
        <taxon>Dissostichus</taxon>
    </lineage>
</organism>
<evidence type="ECO:0000313" key="2">
    <source>
        <dbReference type="Proteomes" id="UP001228049"/>
    </source>
</evidence>
<name>A0AAD9B8A5_DISEL</name>
<dbReference type="EMBL" id="JASDAP010000026">
    <property type="protein sequence ID" value="KAK1879175.1"/>
    <property type="molecule type" value="Genomic_DNA"/>
</dbReference>
<accession>A0AAD9B8A5</accession>
<dbReference type="Proteomes" id="UP001228049">
    <property type="component" value="Unassembled WGS sequence"/>
</dbReference>
<reference evidence="1" key="1">
    <citation type="submission" date="2023-04" db="EMBL/GenBank/DDBJ databases">
        <title>Chromosome-level genome of Chaenocephalus aceratus.</title>
        <authorList>
            <person name="Park H."/>
        </authorList>
    </citation>
    <scope>NUCLEOTIDE SEQUENCE</scope>
    <source>
        <strain evidence="1">DE</strain>
        <tissue evidence="1">Muscle</tissue>
    </source>
</reference>
<protein>
    <submittedName>
        <fullName evidence="1">SCAN domain containing protein 3</fullName>
    </submittedName>
</protein>
<dbReference type="AlphaFoldDB" id="A0AAD9B8A5"/>